<dbReference type="Proteomes" id="UP000066737">
    <property type="component" value="Chromosome I"/>
</dbReference>
<dbReference type="AlphaFoldDB" id="A0A0U5HRR5"/>
<dbReference type="Pfam" id="PF00672">
    <property type="entry name" value="HAMP"/>
    <property type="match status" value="1"/>
</dbReference>
<dbReference type="GO" id="GO:0004888">
    <property type="term" value="F:transmembrane signaling receptor activity"/>
    <property type="evidence" value="ECO:0007669"/>
    <property type="project" value="InterPro"/>
</dbReference>
<dbReference type="InterPro" id="IPR004089">
    <property type="entry name" value="MCPsignal_dom"/>
</dbReference>
<evidence type="ECO:0000256" key="1">
    <source>
        <dbReference type="ARBA" id="ARBA00023224"/>
    </source>
</evidence>
<dbReference type="GO" id="GO:0006935">
    <property type="term" value="P:chemotaxis"/>
    <property type="evidence" value="ECO:0007669"/>
    <property type="project" value="InterPro"/>
</dbReference>
<evidence type="ECO:0000313" key="10">
    <source>
        <dbReference type="Proteomes" id="UP000066737"/>
    </source>
</evidence>
<dbReference type="RefSeq" id="WP_082687150.1">
    <property type="nucleotide sequence ID" value="NZ_CEML01000002.1"/>
</dbReference>
<feature type="region of interest" description="Disordered" evidence="5">
    <location>
        <begin position="543"/>
        <end position="585"/>
    </location>
</feature>
<dbReference type="KEGG" id="hhb:Hhub_1493"/>
<sequence length="585" mass="61603">MSLRSSYESLLWRSIALAGADGSVERKMLAAVGLQFLGAVAMAAFALFTAGALQIVGVGATLALSVVAFFNTYLVAERDFVEPLVELEAAADDIAAGEFQRADIPATDRDDEIAGLVASFQRMQANLATASRQADALARQDFEDTALDADVPGRFGESMATMADSLQSHTEQLEAKQAELERQSEQLERLVDALSAATDAARNGDLTALLDPDDLDVAAEHRAVVEDFNDLLRTLGDTIADIQSFSEDVLEVSAETESRVEEVAEHSAEVSASVDEIAAGANQQTNRLNDIAAEMDTVSATVEEIAASADDVAATAQAAADRGEDGRAEVEDTIEALRGLREQSQAVADTVEELAAEVDRIDGITELIDDIAEETNMLALNASIEAARTGEDGDGFAVVADEVKGLAEETREQAADISELVETVTQRAEDASTAIAEVDAEVERKIDRAEGVLRDFDAIVDEVANVNHSVQEISEATDEGAQSVTDAVGMVDEIASVSEETAAEADTVAASASEQTEATDEVAERMDDLAGRTEELAALLDEFDVPESAGGDRADEAGVGAEDRGRAGATATDGGQNTAFDWADE</sequence>
<keyword evidence="1 3" id="KW-0807">Transducer</keyword>
<name>A0A0U5HRR5_9EURY</name>
<dbReference type="SMART" id="SM00304">
    <property type="entry name" value="HAMP"/>
    <property type="match status" value="2"/>
</dbReference>
<evidence type="ECO:0000256" key="3">
    <source>
        <dbReference type="PROSITE-ProRule" id="PRU00284"/>
    </source>
</evidence>
<organism evidence="9 10">
    <name type="scientific">Halobacterium hubeiense</name>
    <dbReference type="NCBI Taxonomy" id="1407499"/>
    <lineage>
        <taxon>Archaea</taxon>
        <taxon>Methanobacteriati</taxon>
        <taxon>Methanobacteriota</taxon>
        <taxon>Stenosarchaea group</taxon>
        <taxon>Halobacteria</taxon>
        <taxon>Halobacteriales</taxon>
        <taxon>Halobacteriaceae</taxon>
        <taxon>Halobacterium</taxon>
    </lineage>
</organism>
<feature type="domain" description="HAMP" evidence="8">
    <location>
        <begin position="185"/>
        <end position="240"/>
    </location>
</feature>
<dbReference type="PROSITE" id="PS50111">
    <property type="entry name" value="CHEMOTAXIS_TRANSDUC_2"/>
    <property type="match status" value="1"/>
</dbReference>
<dbReference type="InterPro" id="IPR004090">
    <property type="entry name" value="Chemotax_Me-accpt_rcpt"/>
</dbReference>
<dbReference type="EMBL" id="LN831302">
    <property type="protein sequence ID" value="CQH49152.1"/>
    <property type="molecule type" value="Genomic_DNA"/>
</dbReference>
<evidence type="ECO:0000259" key="8">
    <source>
        <dbReference type="PROSITE" id="PS50885"/>
    </source>
</evidence>
<evidence type="ECO:0000256" key="2">
    <source>
        <dbReference type="ARBA" id="ARBA00029447"/>
    </source>
</evidence>
<keyword evidence="4" id="KW-0175">Coiled coil</keyword>
<feature type="domain" description="HAMP" evidence="8">
    <location>
        <begin position="78"/>
        <end position="132"/>
    </location>
</feature>
<dbReference type="CDD" id="cd06225">
    <property type="entry name" value="HAMP"/>
    <property type="match status" value="1"/>
</dbReference>
<keyword evidence="6" id="KW-0812">Transmembrane</keyword>
<dbReference type="GO" id="GO:0016020">
    <property type="term" value="C:membrane"/>
    <property type="evidence" value="ECO:0007669"/>
    <property type="project" value="InterPro"/>
</dbReference>
<dbReference type="SMART" id="SM00283">
    <property type="entry name" value="MA"/>
    <property type="match status" value="1"/>
</dbReference>
<keyword evidence="6" id="KW-1133">Transmembrane helix</keyword>
<feature type="coiled-coil region" evidence="4">
    <location>
        <begin position="120"/>
        <end position="200"/>
    </location>
</feature>
<comment type="similarity">
    <text evidence="2">Belongs to the methyl-accepting chemotaxis (MCP) protein family.</text>
</comment>
<dbReference type="PROSITE" id="PS50885">
    <property type="entry name" value="HAMP"/>
    <property type="match status" value="2"/>
</dbReference>
<feature type="transmembrane region" description="Helical" evidence="6">
    <location>
        <begin position="28"/>
        <end position="48"/>
    </location>
</feature>
<feature type="compositionally biased region" description="Basic and acidic residues" evidence="5">
    <location>
        <begin position="550"/>
        <end position="566"/>
    </location>
</feature>
<feature type="domain" description="Methyl-accepting transducer" evidence="7">
    <location>
        <begin position="259"/>
        <end position="495"/>
    </location>
</feature>
<feature type="transmembrane region" description="Helical" evidence="6">
    <location>
        <begin position="55"/>
        <end position="76"/>
    </location>
</feature>
<dbReference type="SUPFAM" id="SSF158472">
    <property type="entry name" value="HAMP domain-like"/>
    <property type="match status" value="1"/>
</dbReference>
<dbReference type="GO" id="GO:0007165">
    <property type="term" value="P:signal transduction"/>
    <property type="evidence" value="ECO:0007669"/>
    <property type="project" value="UniProtKB-KW"/>
</dbReference>
<dbReference type="PANTHER" id="PTHR32089">
    <property type="entry name" value="METHYL-ACCEPTING CHEMOTAXIS PROTEIN MCPB"/>
    <property type="match status" value="1"/>
</dbReference>
<dbReference type="GeneID" id="26658178"/>
<reference evidence="10" key="1">
    <citation type="journal article" date="2016" name="Environ. Microbiol.">
        <title>The complete genome of a viable archaeum isolated from 123-million-year-old rock salt.</title>
        <authorList>
            <person name="Jaakkola S.T."/>
            <person name="Pfeiffer F."/>
            <person name="Ravantti J.J."/>
            <person name="Guo Q."/>
            <person name="Liu Y."/>
            <person name="Chen X."/>
            <person name="Ma H."/>
            <person name="Yang C."/>
            <person name="Oksanen H.M."/>
            <person name="Bamford D.H."/>
        </authorList>
    </citation>
    <scope>NUCLEOTIDE SEQUENCE</scope>
    <source>
        <strain evidence="10">JI20-1</strain>
    </source>
</reference>
<dbReference type="Gene3D" id="6.10.340.10">
    <property type="match status" value="1"/>
</dbReference>
<dbReference type="PANTHER" id="PTHR32089:SF112">
    <property type="entry name" value="LYSOZYME-LIKE PROTEIN-RELATED"/>
    <property type="match status" value="1"/>
</dbReference>
<dbReference type="PRINTS" id="PR00260">
    <property type="entry name" value="CHEMTRNSDUCR"/>
</dbReference>
<dbReference type="Gene3D" id="1.10.287.950">
    <property type="entry name" value="Methyl-accepting chemotaxis protein"/>
    <property type="match status" value="1"/>
</dbReference>
<protein>
    <submittedName>
        <fullName evidence="9">Transducer protein MpcT</fullName>
    </submittedName>
</protein>
<keyword evidence="10" id="KW-1185">Reference proteome</keyword>
<evidence type="ECO:0000313" key="9">
    <source>
        <dbReference type="EMBL" id="CQH49152.1"/>
    </source>
</evidence>
<dbReference type="STRING" id="1407499.HHUB_1493"/>
<proteinExistence type="inferred from homology"/>
<evidence type="ECO:0000256" key="6">
    <source>
        <dbReference type="SAM" id="Phobius"/>
    </source>
</evidence>
<keyword evidence="6" id="KW-0472">Membrane</keyword>
<dbReference type="OrthoDB" id="8523at2157"/>
<evidence type="ECO:0000256" key="5">
    <source>
        <dbReference type="SAM" id="MobiDB-lite"/>
    </source>
</evidence>
<gene>
    <name evidence="9" type="primary">mpcT</name>
    <name evidence="9" type="synonym">htr14</name>
    <name evidence="9" type="ORF">HHUB_1493</name>
</gene>
<dbReference type="SUPFAM" id="SSF58104">
    <property type="entry name" value="Methyl-accepting chemotaxis protein (MCP) signaling domain"/>
    <property type="match status" value="2"/>
</dbReference>
<accession>A0A0U5HRR5</accession>
<dbReference type="InterPro" id="IPR003660">
    <property type="entry name" value="HAMP_dom"/>
</dbReference>
<evidence type="ECO:0000256" key="4">
    <source>
        <dbReference type="SAM" id="Coils"/>
    </source>
</evidence>
<dbReference type="Pfam" id="PF00015">
    <property type="entry name" value="MCPsignal"/>
    <property type="match status" value="1"/>
</dbReference>
<evidence type="ECO:0000259" key="7">
    <source>
        <dbReference type="PROSITE" id="PS50111"/>
    </source>
</evidence>